<name>A0A1R0GUK2_9FUNG</name>
<protein>
    <submittedName>
        <fullName evidence="1">Uncharacterized protein</fullName>
    </submittedName>
</protein>
<sequence length="87" mass="9615">MAQGAISKSKAHYLKISFGILNDSVTGGASVQEFWKGFNIKDWHSLRLNELILDGINTAPDRNNSNDEKFKAVSNYTVSGTPEEEVI</sequence>
<dbReference type="AlphaFoldDB" id="A0A1R0GUK2"/>
<reference evidence="1 2" key="1">
    <citation type="journal article" date="2016" name="Mol. Biol. Evol.">
        <title>Genome-Wide Survey of Gut Fungi (Harpellales) Reveals the First Horizontally Transferred Ubiquitin Gene from a Mosquito Host.</title>
        <authorList>
            <person name="Wang Y."/>
            <person name="White M.M."/>
            <person name="Kvist S."/>
            <person name="Moncalvo J.M."/>
        </authorList>
    </citation>
    <scope>NUCLEOTIDE SEQUENCE [LARGE SCALE GENOMIC DNA]</scope>
    <source>
        <strain evidence="1 2">ALG-7-W6</strain>
    </source>
</reference>
<dbReference type="Proteomes" id="UP000187455">
    <property type="component" value="Unassembled WGS sequence"/>
</dbReference>
<keyword evidence="2" id="KW-1185">Reference proteome</keyword>
<proteinExistence type="predicted"/>
<evidence type="ECO:0000313" key="2">
    <source>
        <dbReference type="Proteomes" id="UP000187455"/>
    </source>
</evidence>
<dbReference type="EMBL" id="LSSL01003395">
    <property type="protein sequence ID" value="OLY80528.1"/>
    <property type="molecule type" value="Genomic_DNA"/>
</dbReference>
<gene>
    <name evidence="1" type="ORF">AYI68_g5375</name>
</gene>
<organism evidence="1 2">
    <name type="scientific">Smittium mucronatum</name>
    <dbReference type="NCBI Taxonomy" id="133383"/>
    <lineage>
        <taxon>Eukaryota</taxon>
        <taxon>Fungi</taxon>
        <taxon>Fungi incertae sedis</taxon>
        <taxon>Zoopagomycota</taxon>
        <taxon>Kickxellomycotina</taxon>
        <taxon>Harpellomycetes</taxon>
        <taxon>Harpellales</taxon>
        <taxon>Legeriomycetaceae</taxon>
        <taxon>Smittium</taxon>
    </lineage>
</organism>
<comment type="caution">
    <text evidence="1">The sequence shown here is derived from an EMBL/GenBank/DDBJ whole genome shotgun (WGS) entry which is preliminary data.</text>
</comment>
<evidence type="ECO:0000313" key="1">
    <source>
        <dbReference type="EMBL" id="OLY80528.1"/>
    </source>
</evidence>
<accession>A0A1R0GUK2</accession>